<evidence type="ECO:0008006" key="4">
    <source>
        <dbReference type="Google" id="ProtNLM"/>
    </source>
</evidence>
<accession>A0A1L9VJ14</accession>
<feature type="signal peptide" evidence="1">
    <location>
        <begin position="1"/>
        <end position="19"/>
    </location>
</feature>
<reference evidence="3" key="1">
    <citation type="journal article" date="2017" name="Genome Biol.">
        <title>Comparative genomics reveals high biological diversity and specific adaptations in the industrially and medically important fungal genus Aspergillus.</title>
        <authorList>
            <person name="de Vries R.P."/>
            <person name="Riley R."/>
            <person name="Wiebenga A."/>
            <person name="Aguilar-Osorio G."/>
            <person name="Amillis S."/>
            <person name="Uchima C.A."/>
            <person name="Anderluh G."/>
            <person name="Asadollahi M."/>
            <person name="Askin M."/>
            <person name="Barry K."/>
            <person name="Battaglia E."/>
            <person name="Bayram O."/>
            <person name="Benocci T."/>
            <person name="Braus-Stromeyer S.A."/>
            <person name="Caldana C."/>
            <person name="Canovas D."/>
            <person name="Cerqueira G.C."/>
            <person name="Chen F."/>
            <person name="Chen W."/>
            <person name="Choi C."/>
            <person name="Clum A."/>
            <person name="Dos Santos R.A."/>
            <person name="Damasio A.R."/>
            <person name="Diallinas G."/>
            <person name="Emri T."/>
            <person name="Fekete E."/>
            <person name="Flipphi M."/>
            <person name="Freyberg S."/>
            <person name="Gallo A."/>
            <person name="Gournas C."/>
            <person name="Habgood R."/>
            <person name="Hainaut M."/>
            <person name="Harispe M.L."/>
            <person name="Henrissat B."/>
            <person name="Hilden K.S."/>
            <person name="Hope R."/>
            <person name="Hossain A."/>
            <person name="Karabika E."/>
            <person name="Karaffa L."/>
            <person name="Karanyi Z."/>
            <person name="Krasevec N."/>
            <person name="Kuo A."/>
            <person name="Kusch H."/>
            <person name="LaButti K."/>
            <person name="Lagendijk E.L."/>
            <person name="Lapidus A."/>
            <person name="Levasseur A."/>
            <person name="Lindquist E."/>
            <person name="Lipzen A."/>
            <person name="Logrieco A.F."/>
            <person name="MacCabe A."/>
            <person name="Maekelae M.R."/>
            <person name="Malavazi I."/>
            <person name="Melin P."/>
            <person name="Meyer V."/>
            <person name="Mielnichuk N."/>
            <person name="Miskei M."/>
            <person name="Molnar A.P."/>
            <person name="Mule G."/>
            <person name="Ngan C.Y."/>
            <person name="Orejas M."/>
            <person name="Orosz E."/>
            <person name="Ouedraogo J.P."/>
            <person name="Overkamp K.M."/>
            <person name="Park H.-S."/>
            <person name="Perrone G."/>
            <person name="Piumi F."/>
            <person name="Punt P.J."/>
            <person name="Ram A.F."/>
            <person name="Ramon A."/>
            <person name="Rauscher S."/>
            <person name="Record E."/>
            <person name="Riano-Pachon D.M."/>
            <person name="Robert V."/>
            <person name="Roehrig J."/>
            <person name="Ruller R."/>
            <person name="Salamov A."/>
            <person name="Salih N.S."/>
            <person name="Samson R.A."/>
            <person name="Sandor E."/>
            <person name="Sanguinetti M."/>
            <person name="Schuetze T."/>
            <person name="Sepcic K."/>
            <person name="Shelest E."/>
            <person name="Sherlock G."/>
            <person name="Sophianopoulou V."/>
            <person name="Squina F.M."/>
            <person name="Sun H."/>
            <person name="Susca A."/>
            <person name="Todd R.B."/>
            <person name="Tsang A."/>
            <person name="Unkles S.E."/>
            <person name="van de Wiele N."/>
            <person name="van Rossen-Uffink D."/>
            <person name="Oliveira J.V."/>
            <person name="Vesth T.C."/>
            <person name="Visser J."/>
            <person name="Yu J.-H."/>
            <person name="Zhou M."/>
            <person name="Andersen M.R."/>
            <person name="Archer D.B."/>
            <person name="Baker S.E."/>
            <person name="Benoit I."/>
            <person name="Brakhage A.A."/>
            <person name="Braus G.H."/>
            <person name="Fischer R."/>
            <person name="Frisvad J.C."/>
            <person name="Goldman G.H."/>
            <person name="Houbraken J."/>
            <person name="Oakley B."/>
            <person name="Pocsi I."/>
            <person name="Scazzocchio C."/>
            <person name="Seiboth B."/>
            <person name="vanKuyk P.A."/>
            <person name="Wortman J."/>
            <person name="Dyer P.S."/>
            <person name="Grigoriev I.V."/>
        </authorList>
    </citation>
    <scope>NUCLEOTIDE SEQUENCE [LARGE SCALE GENOMIC DNA]</scope>
    <source>
        <strain evidence="3">CBS 516.65</strain>
    </source>
</reference>
<evidence type="ECO:0000256" key="1">
    <source>
        <dbReference type="SAM" id="SignalP"/>
    </source>
</evidence>
<dbReference type="RefSeq" id="XP_022400619.1">
    <property type="nucleotide sequence ID" value="XM_022544652.1"/>
</dbReference>
<proteinExistence type="predicted"/>
<feature type="chain" id="PRO_5012024612" description="Secreted protein" evidence="1">
    <location>
        <begin position="20"/>
        <end position="82"/>
    </location>
</feature>
<evidence type="ECO:0000313" key="2">
    <source>
        <dbReference type="EMBL" id="OJJ83921.1"/>
    </source>
</evidence>
<keyword evidence="1" id="KW-0732">Signal</keyword>
<protein>
    <recommendedName>
        <fullName evidence="4">Secreted protein</fullName>
    </recommendedName>
</protein>
<dbReference type="EMBL" id="KV878898">
    <property type="protein sequence ID" value="OJJ83921.1"/>
    <property type="molecule type" value="Genomic_DNA"/>
</dbReference>
<dbReference type="AlphaFoldDB" id="A0A1L9VJ14"/>
<sequence>MVGLKMVWKLLLFLPSAKERSFFVAVNVFSATVSTTSASIEDSSTPRGPRSVNSPLFLPLPFLQFILPSSSFPFHLSSSLFP</sequence>
<gene>
    <name evidence="2" type="ORF">ASPGLDRAFT_361264</name>
</gene>
<keyword evidence="3" id="KW-1185">Reference proteome</keyword>
<name>A0A1L9VJ14_ASPGL</name>
<dbReference type="GeneID" id="34460913"/>
<organism evidence="2 3">
    <name type="scientific">Aspergillus glaucus CBS 516.65</name>
    <dbReference type="NCBI Taxonomy" id="1160497"/>
    <lineage>
        <taxon>Eukaryota</taxon>
        <taxon>Fungi</taxon>
        <taxon>Dikarya</taxon>
        <taxon>Ascomycota</taxon>
        <taxon>Pezizomycotina</taxon>
        <taxon>Eurotiomycetes</taxon>
        <taxon>Eurotiomycetidae</taxon>
        <taxon>Eurotiales</taxon>
        <taxon>Aspergillaceae</taxon>
        <taxon>Aspergillus</taxon>
        <taxon>Aspergillus subgen. Aspergillus</taxon>
    </lineage>
</organism>
<evidence type="ECO:0000313" key="3">
    <source>
        <dbReference type="Proteomes" id="UP000184300"/>
    </source>
</evidence>
<dbReference type="VEuPathDB" id="FungiDB:ASPGLDRAFT_361264"/>
<dbReference type="Proteomes" id="UP000184300">
    <property type="component" value="Unassembled WGS sequence"/>
</dbReference>